<dbReference type="Pfam" id="PF20173">
    <property type="entry name" value="ZnF_RZ-type"/>
    <property type="match status" value="1"/>
</dbReference>
<evidence type="ECO:0000256" key="2">
    <source>
        <dbReference type="ARBA" id="ARBA00022490"/>
    </source>
</evidence>
<dbReference type="GO" id="GO:0031048">
    <property type="term" value="P:regulatory ncRNA-mediated heterochromatin formation"/>
    <property type="evidence" value="ECO:0007669"/>
    <property type="project" value="TreeGrafter"/>
</dbReference>
<dbReference type="InterPro" id="IPR047187">
    <property type="entry name" value="SF1_C_Upf1"/>
</dbReference>
<dbReference type="PROSITE" id="PS51981">
    <property type="entry name" value="ZF_RZ"/>
    <property type="match status" value="1"/>
</dbReference>
<dbReference type="CDD" id="cd06008">
    <property type="entry name" value="NF-X1-zinc-finger"/>
    <property type="match status" value="1"/>
</dbReference>
<evidence type="ECO:0000256" key="4">
    <source>
        <dbReference type="ARBA" id="ARBA00022737"/>
    </source>
</evidence>
<dbReference type="CDD" id="cd17936">
    <property type="entry name" value="EEXXEc_NFX1"/>
    <property type="match status" value="1"/>
</dbReference>
<evidence type="ECO:0000313" key="12">
    <source>
        <dbReference type="Proteomes" id="UP001249851"/>
    </source>
</evidence>
<comment type="subcellular location">
    <subcellularLocation>
        <location evidence="1">Cytoplasm</location>
    </subcellularLocation>
</comment>
<dbReference type="GO" id="GO:0004386">
    <property type="term" value="F:helicase activity"/>
    <property type="evidence" value="ECO:0007669"/>
    <property type="project" value="InterPro"/>
</dbReference>
<keyword evidence="5" id="KW-0863">Zinc-finger</keyword>
<gene>
    <name evidence="11" type="ORF">P5673_032792</name>
</gene>
<keyword evidence="3" id="KW-0479">Metal-binding</keyword>
<dbReference type="EMBL" id="JARQWQ010000192">
    <property type="protein sequence ID" value="KAK2547317.1"/>
    <property type="molecule type" value="Genomic_DNA"/>
</dbReference>
<organism evidence="11 12">
    <name type="scientific">Acropora cervicornis</name>
    <name type="common">Staghorn coral</name>
    <dbReference type="NCBI Taxonomy" id="6130"/>
    <lineage>
        <taxon>Eukaryota</taxon>
        <taxon>Metazoa</taxon>
        <taxon>Cnidaria</taxon>
        <taxon>Anthozoa</taxon>
        <taxon>Hexacorallia</taxon>
        <taxon>Scleractinia</taxon>
        <taxon>Astrocoeniina</taxon>
        <taxon>Acroporidae</taxon>
        <taxon>Acropora</taxon>
    </lineage>
</organism>
<dbReference type="InterPro" id="IPR013320">
    <property type="entry name" value="ConA-like_dom_sf"/>
</dbReference>
<accession>A0AAD9PQU7</accession>
<keyword evidence="4" id="KW-0677">Repeat</keyword>
<evidence type="ECO:0000256" key="9">
    <source>
        <dbReference type="SAM" id="MobiDB-lite"/>
    </source>
</evidence>
<dbReference type="Pfam" id="PF25396">
    <property type="entry name" value="ZNFX1"/>
    <property type="match status" value="1"/>
</dbReference>
<dbReference type="InterPro" id="IPR041679">
    <property type="entry name" value="DNA2/NAM7-like_C"/>
</dbReference>
<dbReference type="GO" id="GO:0005737">
    <property type="term" value="C:cytoplasm"/>
    <property type="evidence" value="ECO:0007669"/>
    <property type="project" value="UniProtKB-SubCell"/>
</dbReference>
<name>A0AAD9PQU7_ACRCE</name>
<dbReference type="FunFam" id="3.40.50.300:FF:002692">
    <property type="entry name" value="Zinc finger, NFX1-type-containing 1"/>
    <property type="match status" value="1"/>
</dbReference>
<reference evidence="11" key="2">
    <citation type="journal article" date="2023" name="Science">
        <title>Genomic signatures of disease resistance in endangered staghorn corals.</title>
        <authorList>
            <person name="Vollmer S.V."/>
            <person name="Selwyn J.D."/>
            <person name="Despard B.A."/>
            <person name="Roesel C.L."/>
        </authorList>
    </citation>
    <scope>NUCLEOTIDE SEQUENCE</scope>
    <source>
        <strain evidence="11">K2</strain>
    </source>
</reference>
<comment type="caution">
    <text evidence="11">The sequence shown here is derived from an EMBL/GenBank/DDBJ whole genome shotgun (WGS) entry which is preliminary data.</text>
</comment>
<dbReference type="FunFam" id="3.40.50.300:FF:000742">
    <property type="entry name" value="NFX1-type zinc finger-containing protein 1"/>
    <property type="match status" value="1"/>
</dbReference>
<dbReference type="Proteomes" id="UP001249851">
    <property type="component" value="Unassembled WGS sequence"/>
</dbReference>
<dbReference type="PANTHER" id="PTHR10887:SF341">
    <property type="entry name" value="NFX1-TYPE ZINC FINGER-CONTAINING PROTEIN 1"/>
    <property type="match status" value="1"/>
</dbReference>
<evidence type="ECO:0000256" key="1">
    <source>
        <dbReference type="ARBA" id="ARBA00004496"/>
    </source>
</evidence>
<reference evidence="11" key="1">
    <citation type="journal article" date="2023" name="G3 (Bethesda)">
        <title>Whole genome assembly and annotation of the endangered Caribbean coral Acropora cervicornis.</title>
        <authorList>
            <person name="Selwyn J.D."/>
            <person name="Vollmer S.V."/>
        </authorList>
    </citation>
    <scope>NUCLEOTIDE SEQUENCE</scope>
    <source>
        <strain evidence="11">K2</strain>
    </source>
</reference>
<feature type="domain" description="RZ-type" evidence="10">
    <location>
        <begin position="1696"/>
        <end position="1766"/>
    </location>
</feature>
<dbReference type="GO" id="GO:0008270">
    <property type="term" value="F:zinc ion binding"/>
    <property type="evidence" value="ECO:0007669"/>
    <property type="project" value="UniProtKB-KW"/>
</dbReference>
<keyword evidence="8" id="KW-0175">Coiled coil</keyword>
<dbReference type="InterPro" id="IPR057373">
    <property type="entry name" value="ZNFX1"/>
</dbReference>
<dbReference type="InterPro" id="IPR041677">
    <property type="entry name" value="DNA2/NAM7_AAA_11"/>
</dbReference>
<dbReference type="SUPFAM" id="SSF49899">
    <property type="entry name" value="Concanavalin A-like lectins/glucanases"/>
    <property type="match status" value="1"/>
</dbReference>
<proteinExistence type="predicted"/>
<dbReference type="SMART" id="SM00438">
    <property type="entry name" value="ZnF_NFX"/>
    <property type="match status" value="5"/>
</dbReference>
<evidence type="ECO:0000313" key="11">
    <source>
        <dbReference type="EMBL" id="KAK2547317.1"/>
    </source>
</evidence>
<keyword evidence="12" id="KW-1185">Reference proteome</keyword>
<evidence type="ECO:0000259" key="10">
    <source>
        <dbReference type="PROSITE" id="PS51981"/>
    </source>
</evidence>
<dbReference type="InterPro" id="IPR045055">
    <property type="entry name" value="DNA2/NAM7-like"/>
</dbReference>
<evidence type="ECO:0000256" key="7">
    <source>
        <dbReference type="ARBA" id="ARBA00022859"/>
    </source>
</evidence>
<dbReference type="Pfam" id="PF13087">
    <property type="entry name" value="AAA_12"/>
    <property type="match status" value="1"/>
</dbReference>
<sequence>MSLTLSCLDGKNDNAAPPDDFRELSVIPTQEDILTAERPFLRRNKIDGSYHDAEHYLDVQFRLLREDFVRPLREEIAQLLERIGSAEIGALQDNRVYKDVHLLYPVCTFNGLQYKIKFDNTRLQNVQWENSKRLIFGSLMCLSKDKFESFVFATVANRDVKDLRQGIVDIQFISLSDTVRLEEGDVYRGWVTFDLTPIMRKESRNIASSTDYLTQLSLRLGRVNVSDETRKGTDVPITNLNLWPSADDLELDDSQYRAIQWALTNEFAVIQGPPGTGKTYIGLKIANVLLHNKSKWDTGTELLDENVEDRFLLSERRPILVVCFTNHALDQFLEGIHKFHPDGIVRIGGTTQSQAMKACSLSELKHRMHKDRKAPLHIRRAYYDAHQEMDHTTAKLEAAANDLKRCLENVLHEDYLHQCAPSMTEAMYKSLKERLEGRIGQRDSVMLHWLQLALNSTDPGASGQPVAVFPLNKLCGGLERISRANMVSFSRDVEWAPGVDGSQNGSIQLRGRPGSFLEIPNFSGSDLDTRTSITLLLHVCPLGNRGPIVCFHEDRLGIQIWQEGVVDGKGILTARFTWRDFSQPPIVSKAVMNLNAWNFIGASYDHESGMARLWHDGNAVEAKFIGRKMELATQFSIRIGALAAAGPVHCFQGRVADLHIFAESVGRETVYAVGGIVPEAGAEAAGDEDEANDAEEDETDDGDVLYEAAALQDQRVLEIDEVRILSKMPGMVKGGRLKVVDPFSFHRGVDADGWQVQNADKLKKKLKRTIIQELSRKDVLPDDRVAAIRDVWRLSVRERWRLYRRWNKDVCEGYRRTISQFQEQFEKGAKRLKDVKNMEDFEILKNADVVGMTTTGAAKYRKLLQRLKPRITIVQEAAEVLESHIVTSLTPGCQHLILIGDHQQLRPNPAVFELAKHYKLDVSLFERMIKNGMPFGRLRLQHRMRPEISQMLEHIYVSPKLENHYSVMCFENIKGVSRNTFFVDHDEGEDYFEEGKSRSNEHEAKYLAALCRYLILQGYEREQITVLTAYTGQLIQLKKEMPKDFFRGVRVCAVDNFQGEENDIILLSLVRSNEEGKIGFLKKKNRVCVALSRAKKGFFCIGNISLLRAKSKLWARIINDMEERGNVGKALRLSCQNHPQNMIDAACADDFKKAPEGGCTVPCNTRLECGHVCEMVCHPTDPEHKEYRCNKPCAKTLCKDNHECPRKCYEDCGDCMTPVLKRLKCGHFQMVECYKNPSEVKCESPCAKVLRCGHQCQNKCSEECTVKCTKITEKTWPCGHQNSTQCYVDPLHTPCKVPCKMTLKCEHQCAGTCSRCLRGRVHVPCRQKCDRPLFCGHACTEPCTKNCPPCQKPCENSCKHSKCPRKCGQPCIPCNEKCAWQCEHQKCTRLCGQTCNRKRCDEPCNKRLPCKHPCIGLCGERCPKKCRECHKDDVTEIFFGTEDDPNARFVELADCGHLFEVEMMDQWMDQAQASYDGKAVDVQLKRCPKCSTPIRTSLRYGNIIKKILADFERIKNKILLGEEKRTMEVNRMRVKVRNIEKFPEDQKQLQKALRLQDLTSEQVNVYENQINFLSFLQTIKANIEKYMVAEIQRLRLVSFIQETKEDVESLVEQLRSRVMEVRIRFSEQELEELSEEMYRMKLAVELKLLKMQMKFRGLNLDITFSKKVDEIQKALDSKRKIDKYNRDRYTAHIEQIRIRSGLQVFYQKVTREEKDLIVKAMDHIYCITECGGAMEEGRCPECGSSIGGHDHRLRHDNQLAREMDGARYAAFSDMANIHNFDPRDFQ</sequence>
<dbReference type="Pfam" id="PF13086">
    <property type="entry name" value="AAA_11"/>
    <property type="match status" value="2"/>
</dbReference>
<keyword evidence="6" id="KW-0862">Zinc</keyword>
<evidence type="ECO:0000256" key="3">
    <source>
        <dbReference type="ARBA" id="ARBA00022723"/>
    </source>
</evidence>
<evidence type="ECO:0000256" key="6">
    <source>
        <dbReference type="ARBA" id="ARBA00022833"/>
    </source>
</evidence>
<keyword evidence="7" id="KW-0391">Immunity</keyword>
<dbReference type="GO" id="GO:0031380">
    <property type="term" value="C:nuclear RNA-directed RNA polymerase complex"/>
    <property type="evidence" value="ECO:0007669"/>
    <property type="project" value="TreeGrafter"/>
</dbReference>
<keyword evidence="2" id="KW-0963">Cytoplasm</keyword>
<dbReference type="CDD" id="cd18808">
    <property type="entry name" value="SF1_C_Upf1"/>
    <property type="match status" value="1"/>
</dbReference>
<feature type="region of interest" description="Disordered" evidence="9">
    <location>
        <begin position="1"/>
        <end position="20"/>
    </location>
</feature>
<dbReference type="PANTHER" id="PTHR10887">
    <property type="entry name" value="DNA2/NAM7 HELICASE FAMILY"/>
    <property type="match status" value="1"/>
</dbReference>
<evidence type="ECO:0000256" key="8">
    <source>
        <dbReference type="SAM" id="Coils"/>
    </source>
</evidence>
<dbReference type="Gene3D" id="3.40.50.300">
    <property type="entry name" value="P-loop containing nucleotide triphosphate hydrolases"/>
    <property type="match status" value="3"/>
</dbReference>
<dbReference type="SUPFAM" id="SSF52540">
    <property type="entry name" value="P-loop containing nucleoside triphosphate hydrolases"/>
    <property type="match status" value="1"/>
</dbReference>
<dbReference type="Gene3D" id="2.60.120.200">
    <property type="match status" value="1"/>
</dbReference>
<protein>
    <submittedName>
        <fullName evidence="11">NFX1-type zinc finger-containing protein 1</fullName>
    </submittedName>
</protein>
<dbReference type="InterPro" id="IPR000967">
    <property type="entry name" value="Znf_NFX1"/>
</dbReference>
<dbReference type="InterPro" id="IPR027417">
    <property type="entry name" value="P-loop_NTPase"/>
</dbReference>
<evidence type="ECO:0000256" key="5">
    <source>
        <dbReference type="ARBA" id="ARBA00022771"/>
    </source>
</evidence>
<dbReference type="GO" id="GO:0002376">
    <property type="term" value="P:immune system process"/>
    <property type="evidence" value="ECO:0007669"/>
    <property type="project" value="UniProtKB-KW"/>
</dbReference>
<feature type="coiled-coil region" evidence="8">
    <location>
        <begin position="1597"/>
        <end position="1643"/>
    </location>
</feature>
<dbReference type="InterPro" id="IPR046439">
    <property type="entry name" value="ZF_RZ_dom"/>
</dbReference>